<keyword evidence="2" id="KW-0285">Flavoprotein</keyword>
<evidence type="ECO:0000256" key="2">
    <source>
        <dbReference type="ARBA" id="ARBA00022630"/>
    </source>
</evidence>
<evidence type="ECO:0000256" key="1">
    <source>
        <dbReference type="ARBA" id="ARBA00001917"/>
    </source>
</evidence>
<keyword evidence="4" id="KW-0521">NADP</keyword>
<dbReference type="PANTHER" id="PTHR43303">
    <property type="entry name" value="NADPH DEHYDROGENASE C23G7.10C-RELATED"/>
    <property type="match status" value="1"/>
</dbReference>
<dbReference type="Gene3D" id="3.20.20.70">
    <property type="entry name" value="Aldolase class I"/>
    <property type="match status" value="1"/>
</dbReference>
<dbReference type="GO" id="GO:0010181">
    <property type="term" value="F:FMN binding"/>
    <property type="evidence" value="ECO:0007669"/>
    <property type="project" value="InterPro"/>
</dbReference>
<evidence type="ECO:0000313" key="8">
    <source>
        <dbReference type="Proteomes" id="UP001222325"/>
    </source>
</evidence>
<keyword evidence="5" id="KW-0560">Oxidoreductase</keyword>
<comment type="cofactor">
    <cofactor evidence="1">
        <name>FMN</name>
        <dbReference type="ChEBI" id="CHEBI:58210"/>
    </cofactor>
</comment>
<protein>
    <recommendedName>
        <fullName evidence="6">NADH:flavin oxidoreductase/NADH oxidase N-terminal domain-containing protein</fullName>
    </recommendedName>
</protein>
<evidence type="ECO:0000256" key="3">
    <source>
        <dbReference type="ARBA" id="ARBA00022643"/>
    </source>
</evidence>
<dbReference type="GO" id="GO:0050661">
    <property type="term" value="F:NADP binding"/>
    <property type="evidence" value="ECO:0007669"/>
    <property type="project" value="InterPro"/>
</dbReference>
<gene>
    <name evidence="7" type="ORF">B0H15DRAFT_897547</name>
</gene>
<dbReference type="PANTHER" id="PTHR43303:SF4">
    <property type="entry name" value="NADPH DEHYDROGENASE C23G7.10C-RELATED"/>
    <property type="match status" value="1"/>
</dbReference>
<sequence length="416" mass="46113">MPGINVPVPGAREYYPLNDPEIGTLIEFRAVLWLNISTQDGEQPVLFQPLEIKGVTFKNRIFVSPMCQYSSDDGHATDWHLVHIGGFASRGVGAICIEATSVVPEGRISPEDAGLWKDSQIAPLKRIVEFAHSQGVKTGIQLMHAGRKASTYAPWIKARLGHGASWVAKENENGWPNNVYGPSAIKFSETYPLPKAMSEEDMNYVVDAFVAAAERCKEIGFDFIEIHGAHGYLVHEFMSPLSNIRTDQYGGSLDNRLRFPLRILERVRQVWAEKPLFVRISATDWAEGPEKAEDGTWLQWGIEQSNILVDKMMKLGVVDMLDASSGGNWSQQKITNIGEGYQVQFAEAIKKAHPSLIVGTVGMITDAKAAEATLKAGKADLVSLARELMRNPHWPLTAAKALGCRVKPANQYERMW</sequence>
<accession>A0AAD6ULS4</accession>
<keyword evidence="3" id="KW-0288">FMN</keyword>
<dbReference type="EMBL" id="JARJCN010000002">
    <property type="protein sequence ID" value="KAJ7103335.1"/>
    <property type="molecule type" value="Genomic_DNA"/>
</dbReference>
<keyword evidence="8" id="KW-1185">Reference proteome</keyword>
<evidence type="ECO:0000256" key="5">
    <source>
        <dbReference type="ARBA" id="ARBA00023002"/>
    </source>
</evidence>
<comment type="caution">
    <text evidence="7">The sequence shown here is derived from an EMBL/GenBank/DDBJ whole genome shotgun (WGS) entry which is preliminary data.</text>
</comment>
<organism evidence="7 8">
    <name type="scientific">Mycena belliarum</name>
    <dbReference type="NCBI Taxonomy" id="1033014"/>
    <lineage>
        <taxon>Eukaryota</taxon>
        <taxon>Fungi</taxon>
        <taxon>Dikarya</taxon>
        <taxon>Basidiomycota</taxon>
        <taxon>Agaricomycotina</taxon>
        <taxon>Agaricomycetes</taxon>
        <taxon>Agaricomycetidae</taxon>
        <taxon>Agaricales</taxon>
        <taxon>Marasmiineae</taxon>
        <taxon>Mycenaceae</taxon>
        <taxon>Mycena</taxon>
    </lineage>
</organism>
<dbReference type="Proteomes" id="UP001222325">
    <property type="component" value="Unassembled WGS sequence"/>
</dbReference>
<dbReference type="InterPro" id="IPR044152">
    <property type="entry name" value="YqjM-like"/>
</dbReference>
<evidence type="ECO:0000313" key="7">
    <source>
        <dbReference type="EMBL" id="KAJ7103335.1"/>
    </source>
</evidence>
<evidence type="ECO:0000259" key="6">
    <source>
        <dbReference type="Pfam" id="PF00724"/>
    </source>
</evidence>
<dbReference type="GO" id="GO:0003959">
    <property type="term" value="F:NADPH dehydrogenase activity"/>
    <property type="evidence" value="ECO:0007669"/>
    <property type="project" value="InterPro"/>
</dbReference>
<dbReference type="InterPro" id="IPR013785">
    <property type="entry name" value="Aldolase_TIM"/>
</dbReference>
<proteinExistence type="predicted"/>
<dbReference type="CDD" id="cd02932">
    <property type="entry name" value="OYE_YqiM_FMN"/>
    <property type="match status" value="1"/>
</dbReference>
<feature type="domain" description="NADH:flavin oxidoreductase/NADH oxidase N-terminal" evidence="6">
    <location>
        <begin position="46"/>
        <end position="401"/>
    </location>
</feature>
<name>A0AAD6ULS4_9AGAR</name>
<dbReference type="InterPro" id="IPR001155">
    <property type="entry name" value="OxRdtase_FMN_N"/>
</dbReference>
<dbReference type="SUPFAM" id="SSF51395">
    <property type="entry name" value="FMN-linked oxidoreductases"/>
    <property type="match status" value="1"/>
</dbReference>
<evidence type="ECO:0000256" key="4">
    <source>
        <dbReference type="ARBA" id="ARBA00022857"/>
    </source>
</evidence>
<reference evidence="7" key="1">
    <citation type="submission" date="2023-03" db="EMBL/GenBank/DDBJ databases">
        <title>Massive genome expansion in bonnet fungi (Mycena s.s.) driven by repeated elements and novel gene families across ecological guilds.</title>
        <authorList>
            <consortium name="Lawrence Berkeley National Laboratory"/>
            <person name="Harder C.B."/>
            <person name="Miyauchi S."/>
            <person name="Viragh M."/>
            <person name="Kuo A."/>
            <person name="Thoen E."/>
            <person name="Andreopoulos B."/>
            <person name="Lu D."/>
            <person name="Skrede I."/>
            <person name="Drula E."/>
            <person name="Henrissat B."/>
            <person name="Morin E."/>
            <person name="Kohler A."/>
            <person name="Barry K."/>
            <person name="LaButti K."/>
            <person name="Morin E."/>
            <person name="Salamov A."/>
            <person name="Lipzen A."/>
            <person name="Mereny Z."/>
            <person name="Hegedus B."/>
            <person name="Baldrian P."/>
            <person name="Stursova M."/>
            <person name="Weitz H."/>
            <person name="Taylor A."/>
            <person name="Grigoriev I.V."/>
            <person name="Nagy L.G."/>
            <person name="Martin F."/>
            <person name="Kauserud H."/>
        </authorList>
    </citation>
    <scope>NUCLEOTIDE SEQUENCE</scope>
    <source>
        <strain evidence="7">CBHHK173m</strain>
    </source>
</reference>
<dbReference type="AlphaFoldDB" id="A0AAD6ULS4"/>
<dbReference type="Pfam" id="PF00724">
    <property type="entry name" value="Oxidored_FMN"/>
    <property type="match status" value="1"/>
</dbReference>